<evidence type="ECO:0000256" key="1">
    <source>
        <dbReference type="SAM" id="Phobius"/>
    </source>
</evidence>
<feature type="transmembrane region" description="Helical" evidence="1">
    <location>
        <begin position="43"/>
        <end position="61"/>
    </location>
</feature>
<keyword evidence="1" id="KW-1133">Transmembrane helix</keyword>
<dbReference type="InterPro" id="IPR021215">
    <property type="entry name" value="DUF2752"/>
</dbReference>
<dbReference type="OrthoDB" id="9815897at2"/>
<dbReference type="Pfam" id="PF10825">
    <property type="entry name" value="DUF2752"/>
    <property type="match status" value="1"/>
</dbReference>
<proteinExistence type="predicted"/>
<keyword evidence="3" id="KW-1185">Reference proteome</keyword>
<evidence type="ECO:0008006" key="4">
    <source>
        <dbReference type="Google" id="ProtNLM"/>
    </source>
</evidence>
<accession>A0A1W1ZAT2</accession>
<sequence length="96" mass="10837">MLVLITLPKLSCQIKEKTGVECPGCGIQRSFELLINGDFIESIKMYPGLIPLFFTLGVLAIHSYKGNLKTLRLLKISFILTILIIIINYLIKFPQL</sequence>
<evidence type="ECO:0000313" key="2">
    <source>
        <dbReference type="EMBL" id="SMC45543.1"/>
    </source>
</evidence>
<feature type="transmembrane region" description="Helical" evidence="1">
    <location>
        <begin position="73"/>
        <end position="91"/>
    </location>
</feature>
<name>A0A1W1ZAT2_9FLAO</name>
<keyword evidence="1" id="KW-0812">Transmembrane</keyword>
<dbReference type="STRING" id="1434700.SAMN06296427_102338"/>
<reference evidence="2 3" key="1">
    <citation type="submission" date="2017-04" db="EMBL/GenBank/DDBJ databases">
        <authorList>
            <person name="Afonso C.L."/>
            <person name="Miller P.J."/>
            <person name="Scott M.A."/>
            <person name="Spackman E."/>
            <person name="Goraichik I."/>
            <person name="Dimitrov K.M."/>
            <person name="Suarez D.L."/>
            <person name="Swayne D.E."/>
        </authorList>
    </citation>
    <scope>NUCLEOTIDE SEQUENCE [LARGE SCALE GENOMIC DNA]</scope>
    <source>
        <strain evidence="2 3">CGMCC 1.12708</strain>
    </source>
</reference>
<protein>
    <recommendedName>
        <fullName evidence="4">DUF2752 domain-containing protein</fullName>
    </recommendedName>
</protein>
<dbReference type="AlphaFoldDB" id="A0A1W1ZAT2"/>
<organism evidence="2 3">
    <name type="scientific">Moheibacter sediminis</name>
    <dbReference type="NCBI Taxonomy" id="1434700"/>
    <lineage>
        <taxon>Bacteria</taxon>
        <taxon>Pseudomonadati</taxon>
        <taxon>Bacteroidota</taxon>
        <taxon>Flavobacteriia</taxon>
        <taxon>Flavobacteriales</taxon>
        <taxon>Weeksellaceae</taxon>
        <taxon>Moheibacter</taxon>
    </lineage>
</organism>
<dbReference type="EMBL" id="FWXS01000002">
    <property type="protein sequence ID" value="SMC45543.1"/>
    <property type="molecule type" value="Genomic_DNA"/>
</dbReference>
<keyword evidence="1" id="KW-0472">Membrane</keyword>
<gene>
    <name evidence="2" type="ORF">SAMN06296427_102338</name>
</gene>
<dbReference type="RefSeq" id="WP_084016489.1">
    <property type="nucleotide sequence ID" value="NZ_FWXS01000002.1"/>
</dbReference>
<evidence type="ECO:0000313" key="3">
    <source>
        <dbReference type="Proteomes" id="UP000192393"/>
    </source>
</evidence>
<dbReference type="Proteomes" id="UP000192393">
    <property type="component" value="Unassembled WGS sequence"/>
</dbReference>